<organism evidence="1 2">
    <name type="scientific">Herbaspirillum rubrisubalbicans</name>
    <dbReference type="NCBI Taxonomy" id="80842"/>
    <lineage>
        <taxon>Bacteria</taxon>
        <taxon>Pseudomonadati</taxon>
        <taxon>Pseudomonadota</taxon>
        <taxon>Betaproteobacteria</taxon>
        <taxon>Burkholderiales</taxon>
        <taxon>Oxalobacteraceae</taxon>
        <taxon>Herbaspirillum</taxon>
    </lineage>
</organism>
<reference evidence="1 2" key="1">
    <citation type="submission" date="2014-12" db="EMBL/GenBank/DDBJ databases">
        <title>Complete genome sequence of Herbaspirillum rubrisubalbicans Os38.</title>
        <authorList>
            <person name="Chen M."/>
            <person name="An Q."/>
        </authorList>
    </citation>
    <scope>NUCLEOTIDE SEQUENCE [LARGE SCALE GENOMIC DNA]</scope>
    <source>
        <strain evidence="1 2">Os38</strain>
    </source>
</reference>
<protein>
    <submittedName>
        <fullName evidence="1">Uncharacterized protein</fullName>
    </submittedName>
</protein>
<evidence type="ECO:0000313" key="2">
    <source>
        <dbReference type="Proteomes" id="UP000248631"/>
    </source>
</evidence>
<comment type="caution">
    <text evidence="1">The sequence shown here is derived from an EMBL/GenBank/DDBJ whole genome shotgun (WGS) entry which is preliminary data.</text>
</comment>
<dbReference type="EMBL" id="JUGD01000011">
    <property type="protein sequence ID" value="RAM64994.1"/>
    <property type="molecule type" value="Genomic_DNA"/>
</dbReference>
<proteinExistence type="predicted"/>
<sequence length="279" mass="32174">MASHKYYSERQGLNPNAKGLPLPDILALFLRVYGQLRTDGYFDEAFGSWCVDAGDIPGYIGDVDLEMLLAIRKKDLFPIDDRALSYSEDDLFDVIEFLYQHVSAPVDGTMHNFGGCGMHWETFNKQKGQLHFREKINGVLGHYARRYELSIDGEILQSADVGFEMIFEADLPTREKTIVERTNAAIVRYRRHGSTVDDRRQAVRDLVDVLEYLRPQLKLLLTKSDESDLFNIANNFGIRHLNDQQKTAYDASIWLSWMFYYYLSTIHVVLRKIEGSKSK</sequence>
<accession>A0ABX9C463</accession>
<gene>
    <name evidence="1" type="ORF">RB24_09940</name>
</gene>
<name>A0ABX9C463_9BURK</name>
<evidence type="ECO:0000313" key="1">
    <source>
        <dbReference type="EMBL" id="RAM64994.1"/>
    </source>
</evidence>
<dbReference type="Proteomes" id="UP000248631">
    <property type="component" value="Unassembled WGS sequence"/>
</dbReference>
<keyword evidence="2" id="KW-1185">Reference proteome</keyword>